<proteinExistence type="predicted"/>
<dbReference type="AlphaFoldDB" id="A0A4Y2NWL6"/>
<evidence type="ECO:0008006" key="3">
    <source>
        <dbReference type="Google" id="ProtNLM"/>
    </source>
</evidence>
<sequence>MENVPAQYDYLRNINVDIHNDRTIAEAEHEYIADDSITGYSKKTELVNARNKLHRLSAVETAGLAYSIKLKCKIPNMVTANIDVCRRWLGECCNRSVWTPVHPRTATINISGAAKCKCKQFPMVPARAITVHKSQGATFDEIFYDNNKSQHNKLVYVGFCRVQTLEGFYLTNKNFIFNHAKRTTAPNIKEINDECLRLDRHSLKTF</sequence>
<dbReference type="SUPFAM" id="SSF52540">
    <property type="entry name" value="P-loop containing nucleoside triphosphate hydrolases"/>
    <property type="match status" value="1"/>
</dbReference>
<dbReference type="InterPro" id="IPR027417">
    <property type="entry name" value="P-loop_NTPase"/>
</dbReference>
<gene>
    <name evidence="1" type="ORF">AVEN_179383_1</name>
</gene>
<dbReference type="Proteomes" id="UP000499080">
    <property type="component" value="Unassembled WGS sequence"/>
</dbReference>
<feature type="non-terminal residue" evidence="1">
    <location>
        <position position="206"/>
    </location>
</feature>
<name>A0A4Y2NWL6_ARAVE</name>
<evidence type="ECO:0000313" key="1">
    <source>
        <dbReference type="EMBL" id="GBN43152.1"/>
    </source>
</evidence>
<reference evidence="1 2" key="1">
    <citation type="journal article" date="2019" name="Sci. Rep.">
        <title>Orb-weaving spider Araneus ventricosus genome elucidates the spidroin gene catalogue.</title>
        <authorList>
            <person name="Kono N."/>
            <person name="Nakamura H."/>
            <person name="Ohtoshi R."/>
            <person name="Moran D.A.P."/>
            <person name="Shinohara A."/>
            <person name="Yoshida Y."/>
            <person name="Fujiwara M."/>
            <person name="Mori M."/>
            <person name="Tomita M."/>
            <person name="Arakawa K."/>
        </authorList>
    </citation>
    <scope>NUCLEOTIDE SEQUENCE [LARGE SCALE GENOMIC DNA]</scope>
</reference>
<accession>A0A4Y2NWL6</accession>
<dbReference type="Gene3D" id="3.40.50.300">
    <property type="entry name" value="P-loop containing nucleotide triphosphate hydrolases"/>
    <property type="match status" value="1"/>
</dbReference>
<keyword evidence="2" id="KW-1185">Reference proteome</keyword>
<organism evidence="1 2">
    <name type="scientific">Araneus ventricosus</name>
    <name type="common">Orbweaver spider</name>
    <name type="synonym">Epeira ventricosa</name>
    <dbReference type="NCBI Taxonomy" id="182803"/>
    <lineage>
        <taxon>Eukaryota</taxon>
        <taxon>Metazoa</taxon>
        <taxon>Ecdysozoa</taxon>
        <taxon>Arthropoda</taxon>
        <taxon>Chelicerata</taxon>
        <taxon>Arachnida</taxon>
        <taxon>Araneae</taxon>
        <taxon>Araneomorphae</taxon>
        <taxon>Entelegynae</taxon>
        <taxon>Araneoidea</taxon>
        <taxon>Araneidae</taxon>
        <taxon>Araneus</taxon>
    </lineage>
</organism>
<evidence type="ECO:0000313" key="2">
    <source>
        <dbReference type="Proteomes" id="UP000499080"/>
    </source>
</evidence>
<comment type="caution">
    <text evidence="1">The sequence shown here is derived from an EMBL/GenBank/DDBJ whole genome shotgun (WGS) entry which is preliminary data.</text>
</comment>
<dbReference type="OrthoDB" id="6141723at2759"/>
<protein>
    <recommendedName>
        <fullName evidence="3">ATP-dependent DNA helicase PIF1</fullName>
    </recommendedName>
</protein>
<dbReference type="EMBL" id="BGPR01289625">
    <property type="protein sequence ID" value="GBN43152.1"/>
    <property type="molecule type" value="Genomic_DNA"/>
</dbReference>